<dbReference type="EMBL" id="FNDZ01000001">
    <property type="protein sequence ID" value="SDI01692.1"/>
    <property type="molecule type" value="Genomic_DNA"/>
</dbReference>
<dbReference type="AlphaFoldDB" id="A0A1G8H4W0"/>
<dbReference type="SUPFAM" id="SSF53822">
    <property type="entry name" value="Periplasmic binding protein-like I"/>
    <property type="match status" value="1"/>
</dbReference>
<dbReference type="Pfam" id="PF02608">
    <property type="entry name" value="Bmp"/>
    <property type="match status" value="1"/>
</dbReference>
<keyword evidence="4" id="KW-0732">Signal</keyword>
<evidence type="ECO:0000313" key="8">
    <source>
        <dbReference type="EMBL" id="SDI01692.1"/>
    </source>
</evidence>
<dbReference type="InterPro" id="IPR028082">
    <property type="entry name" value="Peripla_BP_I"/>
</dbReference>
<evidence type="ECO:0000313" key="9">
    <source>
        <dbReference type="Proteomes" id="UP000183255"/>
    </source>
</evidence>
<feature type="domain" description="ABC transporter substrate-binding protein PnrA-like" evidence="7">
    <location>
        <begin position="38"/>
        <end position="315"/>
    </location>
</feature>
<evidence type="ECO:0000256" key="4">
    <source>
        <dbReference type="ARBA" id="ARBA00022729"/>
    </source>
</evidence>
<gene>
    <name evidence="8" type="ORF">SAMN05421804_101473</name>
</gene>
<organism evidence="8 9">
    <name type="scientific">Proteiniclasticum ruminis</name>
    <dbReference type="NCBI Taxonomy" id="398199"/>
    <lineage>
        <taxon>Bacteria</taxon>
        <taxon>Bacillati</taxon>
        <taxon>Bacillota</taxon>
        <taxon>Clostridia</taxon>
        <taxon>Eubacteriales</taxon>
        <taxon>Clostridiaceae</taxon>
        <taxon>Proteiniclasticum</taxon>
    </lineage>
</organism>
<dbReference type="Proteomes" id="UP000183255">
    <property type="component" value="Unassembled WGS sequence"/>
</dbReference>
<dbReference type="PANTHER" id="PTHR34296">
    <property type="entry name" value="TRANSCRIPTIONAL ACTIVATOR PROTEIN MED"/>
    <property type="match status" value="1"/>
</dbReference>
<dbReference type="PROSITE" id="PS51257">
    <property type="entry name" value="PROKAR_LIPOPROTEIN"/>
    <property type="match status" value="1"/>
</dbReference>
<dbReference type="InterPro" id="IPR003760">
    <property type="entry name" value="PnrA-like"/>
</dbReference>
<evidence type="ECO:0000256" key="5">
    <source>
        <dbReference type="ARBA" id="ARBA00023136"/>
    </source>
</evidence>
<evidence type="ECO:0000259" key="7">
    <source>
        <dbReference type="Pfam" id="PF02608"/>
    </source>
</evidence>
<proteinExistence type="inferred from homology"/>
<evidence type="ECO:0000256" key="2">
    <source>
        <dbReference type="ARBA" id="ARBA00008610"/>
    </source>
</evidence>
<comment type="similarity">
    <text evidence="2">Belongs to the BMP lipoprotein family.</text>
</comment>
<dbReference type="CDD" id="cd06354">
    <property type="entry name" value="PBP1_PrnA-like"/>
    <property type="match status" value="1"/>
</dbReference>
<dbReference type="InterPro" id="IPR050957">
    <property type="entry name" value="BMP_lipoprotein"/>
</dbReference>
<name>A0A1G8H4W0_9CLOT</name>
<reference evidence="8 9" key="1">
    <citation type="submission" date="2016-10" db="EMBL/GenBank/DDBJ databases">
        <authorList>
            <person name="de Groot N.N."/>
        </authorList>
    </citation>
    <scope>NUCLEOTIDE SEQUENCE [LARGE SCALE GENOMIC DNA]</scope>
    <source>
        <strain evidence="8 9">CGMCC 1.5058</strain>
    </source>
</reference>
<evidence type="ECO:0000256" key="1">
    <source>
        <dbReference type="ARBA" id="ARBA00004193"/>
    </source>
</evidence>
<dbReference type="GO" id="GO:0005886">
    <property type="term" value="C:plasma membrane"/>
    <property type="evidence" value="ECO:0007669"/>
    <property type="project" value="UniProtKB-SubCell"/>
</dbReference>
<dbReference type="Gene3D" id="3.40.50.2300">
    <property type="match status" value="2"/>
</dbReference>
<dbReference type="PANTHER" id="PTHR34296:SF2">
    <property type="entry name" value="ABC TRANSPORTER GUANOSINE-BINDING PROTEIN NUPN"/>
    <property type="match status" value="1"/>
</dbReference>
<keyword evidence="3" id="KW-1003">Cell membrane</keyword>
<protein>
    <submittedName>
        <fullName evidence="8">Basic membrane protein A</fullName>
    </submittedName>
</protein>
<keyword evidence="5" id="KW-0472">Membrane</keyword>
<accession>A0A1G8H4W0</accession>
<evidence type="ECO:0000256" key="6">
    <source>
        <dbReference type="ARBA" id="ARBA00023288"/>
    </source>
</evidence>
<dbReference type="RefSeq" id="WP_031573577.1">
    <property type="nucleotide sequence ID" value="NZ_FNDZ01000001.1"/>
</dbReference>
<keyword evidence="6" id="KW-0449">Lipoprotein</keyword>
<sequence length="384" mass="40435">MKKMLAIVMSILMVGMIMVGCGTKSEGEGEGSGFEIALITDKGNIDDKSFNQGSWEGVVEFAEANKITHKYYKPEEASDAGYLAAIDLAVTGGAKVIVTPGFLFEVPIYEAQTKYPEVKFILLDGAPHTADYATFKTEKNVASVMYSEEQSGFLAGYAAVMDGMTKLGYMGGMAVPAVQAFGYGYLQGAEAAAAELGLADGAIEAIYHYTGNFEENDTNKATAKTMYQEGIEVIFAAGGAVGKSVMSAASESDAKVIGVDVDQRYDSETVITSATKGLAASVVAVLDAIYKSNSWDTYGGTTTYFNAANDGVGLPTIVIGDDKADAFDRFESFDKAAYDKVFATLADGSVVPVRNIEVAAETGYATAEELVAGLGLAKVKVSVR</sequence>
<evidence type="ECO:0000256" key="3">
    <source>
        <dbReference type="ARBA" id="ARBA00022475"/>
    </source>
</evidence>
<comment type="subcellular location">
    <subcellularLocation>
        <location evidence="1">Cell membrane</location>
        <topology evidence="1">Lipid-anchor</topology>
    </subcellularLocation>
</comment>